<gene>
    <name evidence="2" type="ORF">UE46_07755</name>
</gene>
<dbReference type="SMART" id="SM00471">
    <property type="entry name" value="HDc"/>
    <property type="match status" value="1"/>
</dbReference>
<dbReference type="KEGG" id="lwi:UE46_07755"/>
<keyword evidence="3" id="KW-1185">Reference proteome</keyword>
<organism evidence="2 3">
    <name type="scientific">Listeria weihenstephanensis</name>
    <dbReference type="NCBI Taxonomy" id="1006155"/>
    <lineage>
        <taxon>Bacteria</taxon>
        <taxon>Bacillati</taxon>
        <taxon>Bacillota</taxon>
        <taxon>Bacilli</taxon>
        <taxon>Bacillales</taxon>
        <taxon>Listeriaceae</taxon>
        <taxon>Listeria</taxon>
    </lineage>
</organism>
<dbReference type="SUPFAM" id="SSF109604">
    <property type="entry name" value="HD-domain/PDEase-like"/>
    <property type="match status" value="1"/>
</dbReference>
<sequence length="324" mass="37467">MIYKDIIFGEFELEDMLAELIQTKAMQRLQGVHQAGAAYLVHENWTVNRLEHSIGVMLLIRRFGGTIEEQIAGLLHDVSHTSFSHVVDYLVGDKKESYHDQIFMDTIQKSDILDVISSSKYRVEWSNLEKYTLLEQPSPFLCADRIDYFLRDMQVYGYISSGEVASFLDNLIVLDGRFIVKTEEAGIWYMRKYQAYVENVLLDTRNIYSAWRMTRILRYALDHNYITLNMLQVSTDSEMMAHLKSVGDESLMDALATLHPWVSVTLNEQKYDFHMTGKTRIIDPLVASGEGVLPISKINEEARTIIQFLTKRYENGSFIQLIHV</sequence>
<evidence type="ECO:0000259" key="1">
    <source>
        <dbReference type="SMART" id="SM00471"/>
    </source>
</evidence>
<dbReference type="GO" id="GO:0008832">
    <property type="term" value="F:dGTPase activity"/>
    <property type="evidence" value="ECO:0007669"/>
    <property type="project" value="TreeGrafter"/>
</dbReference>
<name>A0A1S7FUB2_9LIST</name>
<dbReference type="InterPro" id="IPR003607">
    <property type="entry name" value="HD/PDEase_dom"/>
</dbReference>
<evidence type="ECO:0000313" key="3">
    <source>
        <dbReference type="Proteomes" id="UP000223060"/>
    </source>
</evidence>
<dbReference type="InterPro" id="IPR006674">
    <property type="entry name" value="HD_domain"/>
</dbReference>
<dbReference type="CDD" id="cd00077">
    <property type="entry name" value="HDc"/>
    <property type="match status" value="1"/>
</dbReference>
<feature type="domain" description="HD/PDEase" evidence="1">
    <location>
        <begin position="45"/>
        <end position="158"/>
    </location>
</feature>
<dbReference type="Gene3D" id="1.10.3210.10">
    <property type="entry name" value="Hypothetical protein af1432"/>
    <property type="match status" value="1"/>
</dbReference>
<evidence type="ECO:0000313" key="2">
    <source>
        <dbReference type="EMBL" id="AQY50947.1"/>
    </source>
</evidence>
<dbReference type="PANTHER" id="PTHR11373:SF41">
    <property type="entry name" value="METAL-DEPENDENT PHOSPHOHYDROLASE"/>
    <property type="match status" value="1"/>
</dbReference>
<dbReference type="AlphaFoldDB" id="A0A1S7FUB2"/>
<proteinExistence type="predicted"/>
<dbReference type="Proteomes" id="UP000223060">
    <property type="component" value="Chromosome"/>
</dbReference>
<dbReference type="RefSeq" id="WP_036062135.1">
    <property type="nucleotide sequence ID" value="NZ_CP011102.1"/>
</dbReference>
<protein>
    <recommendedName>
        <fullName evidence="1">HD/PDEase domain-containing protein</fullName>
    </recommendedName>
</protein>
<accession>A0A1S7FUB2</accession>
<reference evidence="3" key="1">
    <citation type="submission" date="2015-03" db="EMBL/GenBank/DDBJ databases">
        <authorList>
            <person name="Ferrari E."/>
            <person name="Walter M.C."/>
            <person name="Huptas C."/>
            <person name="Scherer S."/>
            <person name="Mueller-Herbst S."/>
        </authorList>
    </citation>
    <scope>NUCLEOTIDE SEQUENCE [LARGE SCALE GENOMIC DNA]</scope>
    <source>
        <strain evidence="3">LWP01</strain>
    </source>
</reference>
<dbReference type="InterPro" id="IPR050135">
    <property type="entry name" value="dGTPase-like"/>
</dbReference>
<dbReference type="Pfam" id="PF01966">
    <property type="entry name" value="HD"/>
    <property type="match status" value="1"/>
</dbReference>
<dbReference type="PANTHER" id="PTHR11373">
    <property type="entry name" value="DEOXYNUCLEOSIDE TRIPHOSPHATE TRIPHOSPHOHYDROLASE"/>
    <property type="match status" value="1"/>
</dbReference>
<dbReference type="GO" id="GO:0006203">
    <property type="term" value="P:dGTP catabolic process"/>
    <property type="evidence" value="ECO:0007669"/>
    <property type="project" value="TreeGrafter"/>
</dbReference>
<dbReference type="EMBL" id="CP011102">
    <property type="protein sequence ID" value="AQY50947.1"/>
    <property type="molecule type" value="Genomic_DNA"/>
</dbReference>